<comment type="subcellular location">
    <subcellularLocation>
        <location evidence="2">Mitochondrion</location>
    </subcellularLocation>
</comment>
<feature type="compositionally biased region" description="Polar residues" evidence="6">
    <location>
        <begin position="106"/>
        <end position="115"/>
    </location>
</feature>
<dbReference type="Proteomes" id="UP000293360">
    <property type="component" value="Unassembled WGS sequence"/>
</dbReference>
<evidence type="ECO:0000256" key="5">
    <source>
        <dbReference type="ARBA" id="ARBA00022946"/>
    </source>
</evidence>
<evidence type="ECO:0000313" key="7">
    <source>
        <dbReference type="EMBL" id="RYP11421.1"/>
    </source>
</evidence>
<keyword evidence="8" id="KW-1185">Reference proteome</keyword>
<evidence type="ECO:0000256" key="4">
    <source>
        <dbReference type="ARBA" id="ARBA00013566"/>
    </source>
</evidence>
<feature type="compositionally biased region" description="Polar residues" evidence="6">
    <location>
        <begin position="21"/>
        <end position="39"/>
    </location>
</feature>
<dbReference type="InterPro" id="IPR010487">
    <property type="entry name" value="NGRN/Rrg9"/>
</dbReference>
<dbReference type="Pfam" id="PF06413">
    <property type="entry name" value="Neugrin"/>
    <property type="match status" value="1"/>
</dbReference>
<name>A0A4Q4TV63_9PEZI</name>
<dbReference type="PANTHER" id="PTHR13475">
    <property type="entry name" value="NEUGRIN"/>
    <property type="match status" value="1"/>
</dbReference>
<organism evidence="7 8">
    <name type="scientific">Monosporascus ibericus</name>
    <dbReference type="NCBI Taxonomy" id="155417"/>
    <lineage>
        <taxon>Eukaryota</taxon>
        <taxon>Fungi</taxon>
        <taxon>Dikarya</taxon>
        <taxon>Ascomycota</taxon>
        <taxon>Pezizomycotina</taxon>
        <taxon>Sordariomycetes</taxon>
        <taxon>Xylariomycetidae</taxon>
        <taxon>Xylariales</taxon>
        <taxon>Xylariales incertae sedis</taxon>
        <taxon>Monosporascus</taxon>
    </lineage>
</organism>
<feature type="region of interest" description="Disordered" evidence="6">
    <location>
        <begin position="248"/>
        <end position="312"/>
    </location>
</feature>
<dbReference type="GO" id="GO:0005739">
    <property type="term" value="C:mitochondrion"/>
    <property type="evidence" value="ECO:0007669"/>
    <property type="project" value="UniProtKB-SubCell"/>
</dbReference>
<evidence type="ECO:0000256" key="6">
    <source>
        <dbReference type="SAM" id="MobiDB-lite"/>
    </source>
</evidence>
<keyword evidence="5" id="KW-0809">Transit peptide</keyword>
<evidence type="ECO:0000313" key="8">
    <source>
        <dbReference type="Proteomes" id="UP000293360"/>
    </source>
</evidence>
<dbReference type="STRING" id="155417.A0A4Q4TV63"/>
<evidence type="ECO:0000256" key="1">
    <source>
        <dbReference type="ARBA" id="ARBA00003548"/>
    </source>
</evidence>
<comment type="similarity">
    <text evidence="3">Belongs to the RRG9 family.</text>
</comment>
<feature type="compositionally biased region" description="Basic and acidic residues" evidence="6">
    <location>
        <begin position="40"/>
        <end position="58"/>
    </location>
</feature>
<feature type="compositionally biased region" description="Basic and acidic residues" evidence="6">
    <location>
        <begin position="133"/>
        <end position="155"/>
    </location>
</feature>
<dbReference type="EMBL" id="QJNU01000002">
    <property type="protein sequence ID" value="RYP11421.1"/>
    <property type="molecule type" value="Genomic_DNA"/>
</dbReference>
<accession>A0A4Q4TV63</accession>
<feature type="region of interest" description="Disordered" evidence="6">
    <location>
        <begin position="19"/>
        <end position="177"/>
    </location>
</feature>
<dbReference type="PANTHER" id="PTHR13475:SF3">
    <property type="entry name" value="NEUGRIN"/>
    <property type="match status" value="1"/>
</dbReference>
<comment type="caution">
    <text evidence="7">The sequence shown here is derived from an EMBL/GenBank/DDBJ whole genome shotgun (WGS) entry which is preliminary data.</text>
</comment>
<sequence>MPDRKSSCWETLSRKAAAGTLRSSQVTWQPVAADTSNSAGEERQNDPEKSDNAAREESPDSTFSASAGDLDQAKQHGVILDLSPESLDSIIANVNRQPNEGLASSGEPTESGTRSKPQKPAIESNKLKRRKIVKEGPKGGVKEGDATKTEPKKEPWQIQKEALKQKFPGGWQPRKRLSPDAVEGIRALHAQFPEEYPTEALARRFEVSPEAIRRILRTRWRPSPEEDEKRQQRWFNRGKQIWGQMAALGRKPPKKWRQEGIVRDPSWNVKRGPRTEWPYMPHRPPLQAEEEPSKEDEDEGVSPQRKLSETLL</sequence>
<proteinExistence type="inferred from homology"/>
<dbReference type="AlphaFoldDB" id="A0A4Q4TV63"/>
<dbReference type="GO" id="GO:0005634">
    <property type="term" value="C:nucleus"/>
    <property type="evidence" value="ECO:0007669"/>
    <property type="project" value="TreeGrafter"/>
</dbReference>
<evidence type="ECO:0000256" key="3">
    <source>
        <dbReference type="ARBA" id="ARBA00010895"/>
    </source>
</evidence>
<comment type="function">
    <text evidence="1">Required for respiratory activity and maintenance and expression of the mitochondrial genome.</text>
</comment>
<protein>
    <recommendedName>
        <fullName evidence="4">Required for respiratory growth protein 9, mitochondrial</fullName>
    </recommendedName>
</protein>
<dbReference type="OrthoDB" id="5578174at2759"/>
<feature type="compositionally biased region" description="Acidic residues" evidence="6">
    <location>
        <begin position="288"/>
        <end position="300"/>
    </location>
</feature>
<gene>
    <name evidence="7" type="ORF">DL764_000075</name>
</gene>
<evidence type="ECO:0000256" key="2">
    <source>
        <dbReference type="ARBA" id="ARBA00004173"/>
    </source>
</evidence>
<reference evidence="7 8" key="1">
    <citation type="submission" date="2018-06" db="EMBL/GenBank/DDBJ databases">
        <title>Complete Genomes of Monosporascus.</title>
        <authorList>
            <person name="Robinson A.J."/>
            <person name="Natvig D.O."/>
        </authorList>
    </citation>
    <scope>NUCLEOTIDE SEQUENCE [LARGE SCALE GENOMIC DNA]</scope>
    <source>
        <strain evidence="7 8">CBS 110550</strain>
    </source>
</reference>